<protein>
    <submittedName>
        <fullName evidence="5">FCD domain-containing protein</fullName>
    </submittedName>
</protein>
<sequence length="89" mass="10393">LIQMMRSLFDLLQYNVLLGRKKVYNDPVNGDLLSEQHFQVMDAIDRKDPEAARQAVCGHIEFVINHVRSLDEDEARQKRANRLNRVDSK</sequence>
<evidence type="ECO:0000313" key="6">
    <source>
        <dbReference type="Proteomes" id="UP000634608"/>
    </source>
</evidence>
<dbReference type="InterPro" id="IPR008920">
    <property type="entry name" value="TF_FadR/GntR_C"/>
</dbReference>
<dbReference type="Pfam" id="PF07729">
    <property type="entry name" value="FCD"/>
    <property type="match status" value="1"/>
</dbReference>
<dbReference type="Gene3D" id="1.20.120.530">
    <property type="entry name" value="GntR ligand-binding domain-like"/>
    <property type="match status" value="1"/>
</dbReference>
<proteinExistence type="predicted"/>
<feature type="non-terminal residue" evidence="5">
    <location>
        <position position="1"/>
    </location>
</feature>
<evidence type="ECO:0000313" key="5">
    <source>
        <dbReference type="EMBL" id="MBD0222866.1"/>
    </source>
</evidence>
<dbReference type="EMBL" id="JACSVK010000838">
    <property type="protein sequence ID" value="MBD0222866.1"/>
    <property type="molecule type" value="Genomic_DNA"/>
</dbReference>
<keyword evidence="2" id="KW-0238">DNA-binding</keyword>
<dbReference type="RefSeq" id="WP_188147891.1">
    <property type="nucleotide sequence ID" value="NZ_JACSVK010000838.1"/>
</dbReference>
<reference evidence="5" key="1">
    <citation type="submission" date="2020-08" db="EMBL/GenBank/DDBJ databases">
        <title>Diversity of carbapenem-resistant Acinetobacter baumannii and bacteriophage-mediated spread of the Oxa23 carbapenemase.</title>
        <authorList>
            <person name="Abouelfetouh A."/>
            <person name="Mattock J."/>
            <person name="Turner D."/>
            <person name="Li E."/>
            <person name="Evans B.A."/>
        </authorList>
    </citation>
    <scope>NUCLEOTIDE SEQUENCE</scope>
    <source>
        <strain evidence="5">A86</strain>
    </source>
</reference>
<accession>A0A8I0FBM8</accession>
<keyword evidence="1" id="KW-0805">Transcription regulation</keyword>
<evidence type="ECO:0000256" key="1">
    <source>
        <dbReference type="ARBA" id="ARBA00023015"/>
    </source>
</evidence>
<organism evidence="5 6">
    <name type="scientific">Acinetobacter baumannii</name>
    <dbReference type="NCBI Taxonomy" id="470"/>
    <lineage>
        <taxon>Bacteria</taxon>
        <taxon>Pseudomonadati</taxon>
        <taxon>Pseudomonadota</taxon>
        <taxon>Gammaproteobacteria</taxon>
        <taxon>Moraxellales</taxon>
        <taxon>Moraxellaceae</taxon>
        <taxon>Acinetobacter</taxon>
        <taxon>Acinetobacter calcoaceticus/baumannii complex</taxon>
    </lineage>
</organism>
<keyword evidence="3" id="KW-0804">Transcription</keyword>
<name>A0A8I0FBM8_ACIBA</name>
<dbReference type="InterPro" id="IPR011711">
    <property type="entry name" value="GntR_C"/>
</dbReference>
<dbReference type="GO" id="GO:0003677">
    <property type="term" value="F:DNA binding"/>
    <property type="evidence" value="ECO:0007669"/>
    <property type="project" value="UniProtKB-KW"/>
</dbReference>
<gene>
    <name evidence="5" type="ORF">IAG11_23890</name>
</gene>
<evidence type="ECO:0000256" key="3">
    <source>
        <dbReference type="ARBA" id="ARBA00023163"/>
    </source>
</evidence>
<dbReference type="AlphaFoldDB" id="A0A8I0FBM8"/>
<comment type="caution">
    <text evidence="5">The sequence shown here is derived from an EMBL/GenBank/DDBJ whole genome shotgun (WGS) entry which is preliminary data.</text>
</comment>
<dbReference type="Proteomes" id="UP000634608">
    <property type="component" value="Unassembled WGS sequence"/>
</dbReference>
<dbReference type="SUPFAM" id="SSF48008">
    <property type="entry name" value="GntR ligand-binding domain-like"/>
    <property type="match status" value="1"/>
</dbReference>
<evidence type="ECO:0000259" key="4">
    <source>
        <dbReference type="Pfam" id="PF07729"/>
    </source>
</evidence>
<feature type="domain" description="GntR C-terminal" evidence="4">
    <location>
        <begin position="1"/>
        <end position="61"/>
    </location>
</feature>
<evidence type="ECO:0000256" key="2">
    <source>
        <dbReference type="ARBA" id="ARBA00023125"/>
    </source>
</evidence>